<gene>
    <name evidence="4" type="ORF">Q9K02_05725</name>
</gene>
<dbReference type="PROSITE" id="PS50005">
    <property type="entry name" value="TPR"/>
    <property type="match status" value="1"/>
</dbReference>
<sequence length="520" mass="57445">MKRFSLGFALALGLSVPAQADWHVAESDHFVVYADDRAKDVQEFAEALERYHSAMSLLQMRENTKPSPSNRVTIFVVGSEGKIRKLAGENAKNVAGFYIPRAGASRAFVPEINMRGRETDFSVTVLLHEYAHHFLISAAPYAMPRWVNEGAAEFFASAKFEKDGGLQIGAPAYHRAAELAFAKDVSVEELIDPELYEKNKGKRFDAFYGRAWALYHYLYFNEERSGQLRNYMVGIAEGKAPRTAAIDAFGNLDALQKEVDRYIDQRRMNVWTLDADMLPTNPVTVRQLSEGEGEVMPLRIRSQRGVDREEALALLPEIREIAAEYPRDAGVLTALAEAEYDAGNDEEAIAAADRALAIDPSRKNAYVQKGYALFRQAASASDQDAAYAAAMAPFSALNRLENDHPIPLMYYYRSFVERGEEPNENARLALEQAMQFAPFDKSLRMNAAMMQASEGKIAIARQTIAPIANDPHGGGLAQTARRFYEAMAGVEEGTAWNPGATLDLATAIADAATDEDSASE</sequence>
<organism evidence="4 5">
    <name type="scientific">Qipengyuania profundimaris</name>
    <dbReference type="NCBI Taxonomy" id="3067652"/>
    <lineage>
        <taxon>Bacteria</taxon>
        <taxon>Pseudomonadati</taxon>
        <taxon>Pseudomonadota</taxon>
        <taxon>Alphaproteobacteria</taxon>
        <taxon>Sphingomonadales</taxon>
        <taxon>Erythrobacteraceae</taxon>
        <taxon>Qipengyuania</taxon>
    </lineage>
</organism>
<reference evidence="4 5" key="1">
    <citation type="submission" date="2023-08" db="EMBL/GenBank/DDBJ databases">
        <title>genomic of G39.</title>
        <authorList>
            <person name="Wang Y."/>
        </authorList>
    </citation>
    <scope>NUCLEOTIDE SEQUENCE [LARGE SCALE GENOMIC DNA]</scope>
    <source>
        <strain evidence="4 5">G39</strain>
    </source>
</reference>
<dbReference type="EMBL" id="JAVAIM010000001">
    <property type="protein sequence ID" value="MDP4574636.1"/>
    <property type="molecule type" value="Genomic_DNA"/>
</dbReference>
<keyword evidence="1" id="KW-0802">TPR repeat</keyword>
<evidence type="ECO:0000259" key="3">
    <source>
        <dbReference type="Pfam" id="PF07607"/>
    </source>
</evidence>
<proteinExistence type="predicted"/>
<dbReference type="InterPro" id="IPR019734">
    <property type="entry name" value="TPR_rpt"/>
</dbReference>
<dbReference type="RefSeq" id="WP_305932020.1">
    <property type="nucleotide sequence ID" value="NZ_JAVAIM010000001.1"/>
</dbReference>
<name>A0ABT9HNE1_9SPHN</name>
<dbReference type="Pfam" id="PF07607">
    <property type="entry name" value="DUF1570"/>
    <property type="match status" value="1"/>
</dbReference>
<feature type="signal peptide" evidence="2">
    <location>
        <begin position="1"/>
        <end position="20"/>
    </location>
</feature>
<feature type="repeat" description="TPR" evidence="1">
    <location>
        <begin position="329"/>
        <end position="362"/>
    </location>
</feature>
<protein>
    <submittedName>
        <fullName evidence="4">DUF1570 domain-containing protein</fullName>
    </submittedName>
</protein>
<feature type="domain" description="DUF1570" evidence="3">
    <location>
        <begin position="141"/>
        <end position="221"/>
    </location>
</feature>
<dbReference type="Gene3D" id="1.25.40.10">
    <property type="entry name" value="Tetratricopeptide repeat domain"/>
    <property type="match status" value="1"/>
</dbReference>
<dbReference type="Proteomes" id="UP001240639">
    <property type="component" value="Unassembled WGS sequence"/>
</dbReference>
<comment type="caution">
    <text evidence="4">The sequence shown here is derived from an EMBL/GenBank/DDBJ whole genome shotgun (WGS) entry which is preliminary data.</text>
</comment>
<evidence type="ECO:0000313" key="4">
    <source>
        <dbReference type="EMBL" id="MDP4574636.1"/>
    </source>
</evidence>
<dbReference type="InterPro" id="IPR011464">
    <property type="entry name" value="DUF1570"/>
</dbReference>
<dbReference type="SUPFAM" id="SSF48452">
    <property type="entry name" value="TPR-like"/>
    <property type="match status" value="1"/>
</dbReference>
<evidence type="ECO:0000313" key="5">
    <source>
        <dbReference type="Proteomes" id="UP001240639"/>
    </source>
</evidence>
<feature type="chain" id="PRO_5047257247" evidence="2">
    <location>
        <begin position="21"/>
        <end position="520"/>
    </location>
</feature>
<dbReference type="InterPro" id="IPR011990">
    <property type="entry name" value="TPR-like_helical_dom_sf"/>
</dbReference>
<evidence type="ECO:0000256" key="2">
    <source>
        <dbReference type="SAM" id="SignalP"/>
    </source>
</evidence>
<evidence type="ECO:0000256" key="1">
    <source>
        <dbReference type="PROSITE-ProRule" id="PRU00339"/>
    </source>
</evidence>
<accession>A0ABT9HNE1</accession>
<keyword evidence="5" id="KW-1185">Reference proteome</keyword>
<keyword evidence="2" id="KW-0732">Signal</keyword>